<evidence type="ECO:0000256" key="5">
    <source>
        <dbReference type="ARBA" id="ARBA00023284"/>
    </source>
</evidence>
<evidence type="ECO:0000256" key="8">
    <source>
        <dbReference type="PIRSR" id="PIRSR000077-1"/>
    </source>
</evidence>
<dbReference type="AlphaFoldDB" id="A0A1Q2MGL0"/>
<dbReference type="OrthoDB" id="9790390at2"/>
<reference evidence="12" key="1">
    <citation type="submission" date="2017-02" db="EMBL/GenBank/DDBJ databases">
        <title>Comparative genomics and description of representatives of a novel lineage of planctomycetes thriving in anoxic sediments.</title>
        <authorList>
            <person name="Spring S."/>
            <person name="Bunk B."/>
            <person name="Sproer C."/>
        </authorList>
    </citation>
    <scope>NUCLEOTIDE SEQUENCE [LARGE SCALE GENOMIC DNA]</scope>
    <source>
        <strain evidence="12">SM-Chi-D1</strain>
    </source>
</reference>
<evidence type="ECO:0000313" key="12">
    <source>
        <dbReference type="Proteomes" id="UP000188181"/>
    </source>
</evidence>
<keyword evidence="2" id="KW-0813">Transport</keyword>
<dbReference type="Proteomes" id="UP000188181">
    <property type="component" value="Chromosome"/>
</dbReference>
<feature type="domain" description="Thioredoxin" evidence="10">
    <location>
        <begin position="1"/>
        <end position="106"/>
    </location>
</feature>
<dbReference type="Pfam" id="PF00085">
    <property type="entry name" value="Thioredoxin"/>
    <property type="match status" value="1"/>
</dbReference>
<gene>
    <name evidence="11" type="primary">trxA_3</name>
    <name evidence="11" type="ORF">SMSP2_02168</name>
</gene>
<keyword evidence="5 9" id="KW-0676">Redox-active center</keyword>
<evidence type="ECO:0000256" key="7">
    <source>
        <dbReference type="PIRNR" id="PIRNR000077"/>
    </source>
</evidence>
<dbReference type="PROSITE" id="PS00194">
    <property type="entry name" value="THIOREDOXIN_1"/>
    <property type="match status" value="1"/>
</dbReference>
<dbReference type="Gene3D" id="3.40.30.10">
    <property type="entry name" value="Glutaredoxin"/>
    <property type="match status" value="1"/>
</dbReference>
<dbReference type="NCBIfam" id="TIGR01068">
    <property type="entry name" value="thioredoxin"/>
    <property type="match status" value="1"/>
</dbReference>
<dbReference type="PRINTS" id="PR00421">
    <property type="entry name" value="THIOREDOXIN"/>
</dbReference>
<name>A0A1Q2MGL0_9BACT</name>
<comment type="similarity">
    <text evidence="1 7">Belongs to the thioredoxin family.</text>
</comment>
<evidence type="ECO:0000256" key="1">
    <source>
        <dbReference type="ARBA" id="ARBA00008987"/>
    </source>
</evidence>
<dbReference type="EMBL" id="CP019646">
    <property type="protein sequence ID" value="AQQ71789.1"/>
    <property type="molecule type" value="Genomic_DNA"/>
</dbReference>
<evidence type="ECO:0000256" key="6">
    <source>
        <dbReference type="NCBIfam" id="TIGR01068"/>
    </source>
</evidence>
<dbReference type="InterPro" id="IPR036249">
    <property type="entry name" value="Thioredoxin-like_sf"/>
</dbReference>
<dbReference type="RefSeq" id="WP_146683930.1">
    <property type="nucleotide sequence ID" value="NZ_CP019646.1"/>
</dbReference>
<feature type="site" description="Contributes to redox potential value" evidence="8">
    <location>
        <position position="32"/>
    </location>
</feature>
<evidence type="ECO:0000256" key="3">
    <source>
        <dbReference type="ARBA" id="ARBA00022982"/>
    </source>
</evidence>
<feature type="site" description="Deprotonates C-terminal active site Cys" evidence="8">
    <location>
        <position position="25"/>
    </location>
</feature>
<evidence type="ECO:0000259" key="10">
    <source>
        <dbReference type="PROSITE" id="PS51352"/>
    </source>
</evidence>
<keyword evidence="12" id="KW-1185">Reference proteome</keyword>
<feature type="active site" description="Nucleophile" evidence="8">
    <location>
        <position position="34"/>
    </location>
</feature>
<dbReference type="InterPro" id="IPR005746">
    <property type="entry name" value="Thioredoxin"/>
</dbReference>
<proteinExistence type="inferred from homology"/>
<dbReference type="PANTHER" id="PTHR45663:SF11">
    <property type="entry name" value="GEO12009P1"/>
    <property type="match status" value="1"/>
</dbReference>
<protein>
    <recommendedName>
        <fullName evidence="6 7">Thioredoxin</fullName>
    </recommendedName>
</protein>
<dbReference type="GO" id="GO:0045454">
    <property type="term" value="P:cell redox homeostasis"/>
    <property type="evidence" value="ECO:0007669"/>
    <property type="project" value="TreeGrafter"/>
</dbReference>
<dbReference type="PANTHER" id="PTHR45663">
    <property type="entry name" value="GEO12009P1"/>
    <property type="match status" value="1"/>
</dbReference>
<dbReference type="STRING" id="1851148.SMSP2_02168"/>
<keyword evidence="3" id="KW-0249">Electron transport</keyword>
<dbReference type="PROSITE" id="PS51352">
    <property type="entry name" value="THIOREDOXIN_2"/>
    <property type="match status" value="1"/>
</dbReference>
<feature type="disulfide bond" description="Redox-active" evidence="9">
    <location>
        <begin position="31"/>
        <end position="34"/>
    </location>
</feature>
<evidence type="ECO:0000256" key="4">
    <source>
        <dbReference type="ARBA" id="ARBA00023157"/>
    </source>
</evidence>
<dbReference type="CDD" id="cd02947">
    <property type="entry name" value="TRX_family"/>
    <property type="match status" value="1"/>
</dbReference>
<dbReference type="PIRSF" id="PIRSF000077">
    <property type="entry name" value="Thioredoxin"/>
    <property type="match status" value="1"/>
</dbReference>
<sequence length="106" mass="11682">MSDLVIEANSDNFGKIIEQGISLVDFWAPWCGPCKMQVPILEELAAETRDEARILKVNVDEAEDVAMKYGIQAIPTLILFKDGREVRRFVGVQSGESLANAITAQS</sequence>
<evidence type="ECO:0000256" key="9">
    <source>
        <dbReference type="PIRSR" id="PIRSR000077-4"/>
    </source>
</evidence>
<dbReference type="FunFam" id="3.40.30.10:FF:000001">
    <property type="entry name" value="Thioredoxin"/>
    <property type="match status" value="1"/>
</dbReference>
<evidence type="ECO:0000256" key="2">
    <source>
        <dbReference type="ARBA" id="ARBA00022448"/>
    </source>
</evidence>
<dbReference type="KEGG" id="pbas:SMSP2_02168"/>
<dbReference type="SUPFAM" id="SSF52833">
    <property type="entry name" value="Thioredoxin-like"/>
    <property type="match status" value="1"/>
</dbReference>
<dbReference type="GO" id="GO:0005829">
    <property type="term" value="C:cytosol"/>
    <property type="evidence" value="ECO:0007669"/>
    <property type="project" value="TreeGrafter"/>
</dbReference>
<evidence type="ECO:0000313" key="11">
    <source>
        <dbReference type="EMBL" id="AQQ71789.1"/>
    </source>
</evidence>
<feature type="active site" description="Nucleophile" evidence="8">
    <location>
        <position position="31"/>
    </location>
</feature>
<accession>A0A1Q2MGL0</accession>
<dbReference type="GO" id="GO:0015035">
    <property type="term" value="F:protein-disulfide reductase activity"/>
    <property type="evidence" value="ECO:0007669"/>
    <property type="project" value="UniProtKB-UniRule"/>
</dbReference>
<dbReference type="InterPro" id="IPR017937">
    <property type="entry name" value="Thioredoxin_CS"/>
</dbReference>
<dbReference type="InterPro" id="IPR013766">
    <property type="entry name" value="Thioredoxin_domain"/>
</dbReference>
<keyword evidence="4 9" id="KW-1015">Disulfide bond</keyword>
<organism evidence="11 12">
    <name type="scientific">Limihaloglobus sulfuriphilus</name>
    <dbReference type="NCBI Taxonomy" id="1851148"/>
    <lineage>
        <taxon>Bacteria</taxon>
        <taxon>Pseudomonadati</taxon>
        <taxon>Planctomycetota</taxon>
        <taxon>Phycisphaerae</taxon>
        <taxon>Sedimentisphaerales</taxon>
        <taxon>Sedimentisphaeraceae</taxon>
        <taxon>Limihaloglobus</taxon>
    </lineage>
</organism>
<feature type="site" description="Contributes to redox potential value" evidence="8">
    <location>
        <position position="33"/>
    </location>
</feature>